<evidence type="ECO:0000256" key="1">
    <source>
        <dbReference type="ARBA" id="ARBA00022845"/>
    </source>
</evidence>
<dbReference type="InterPro" id="IPR050574">
    <property type="entry name" value="HPF/YfiA_ribosome-assoc"/>
</dbReference>
<dbReference type="EMBL" id="PCXL01000013">
    <property type="protein sequence ID" value="PIR37917.1"/>
    <property type="molecule type" value="Genomic_DNA"/>
</dbReference>
<evidence type="ECO:0000313" key="3">
    <source>
        <dbReference type="Proteomes" id="UP000231333"/>
    </source>
</evidence>
<dbReference type="Gene3D" id="3.30.160.100">
    <property type="entry name" value="Ribosome hibernation promotion factor-like"/>
    <property type="match status" value="1"/>
</dbReference>
<accession>A0A2H0QUI9</accession>
<dbReference type="InterPro" id="IPR036567">
    <property type="entry name" value="RHF-like"/>
</dbReference>
<dbReference type="SUPFAM" id="SSF69754">
    <property type="entry name" value="Ribosome binding protein Y (YfiA homologue)"/>
    <property type="match status" value="1"/>
</dbReference>
<protein>
    <submittedName>
        <fullName evidence="2">Ribosomal subunit interface protein</fullName>
    </submittedName>
</protein>
<proteinExistence type="predicted"/>
<dbReference type="GO" id="GO:0045900">
    <property type="term" value="P:negative regulation of translational elongation"/>
    <property type="evidence" value="ECO:0007669"/>
    <property type="project" value="TreeGrafter"/>
</dbReference>
<comment type="caution">
    <text evidence="2">The sequence shown here is derived from an EMBL/GenBank/DDBJ whole genome shotgun (WGS) entry which is preliminary data.</text>
</comment>
<dbReference type="InterPro" id="IPR003489">
    <property type="entry name" value="RHF/RaiA"/>
</dbReference>
<evidence type="ECO:0000313" key="2">
    <source>
        <dbReference type="EMBL" id="PIR37917.1"/>
    </source>
</evidence>
<dbReference type="CDD" id="cd00552">
    <property type="entry name" value="RaiA"/>
    <property type="match status" value="1"/>
</dbReference>
<sequence length="121" mass="13969">MNIKIQGTRIELTPDIKEYVEKKLEAVHKLVDQRDESVLYEVEVGKMTEHHEKGDVYKAEVHLRKKGGNLYATAHAEDVFAAIDKIKDEISHALSSDKEKKETLLRKGQMKIKSLLKRLSW</sequence>
<keyword evidence="1" id="KW-0810">Translation regulation</keyword>
<dbReference type="Proteomes" id="UP000231333">
    <property type="component" value="Unassembled WGS sequence"/>
</dbReference>
<reference evidence="2 3" key="1">
    <citation type="submission" date="2017-09" db="EMBL/GenBank/DDBJ databases">
        <title>Depth-based differentiation of microbial function through sediment-hosted aquifers and enrichment of novel symbionts in the deep terrestrial subsurface.</title>
        <authorList>
            <person name="Probst A.J."/>
            <person name="Ladd B."/>
            <person name="Jarett J.K."/>
            <person name="Geller-Mcgrath D.E."/>
            <person name="Sieber C.M."/>
            <person name="Emerson J.B."/>
            <person name="Anantharaman K."/>
            <person name="Thomas B.C."/>
            <person name="Malmstrom R."/>
            <person name="Stieglmeier M."/>
            <person name="Klingl A."/>
            <person name="Woyke T."/>
            <person name="Ryan C.M."/>
            <person name="Banfield J.F."/>
        </authorList>
    </citation>
    <scope>NUCLEOTIDE SEQUENCE [LARGE SCALE GENOMIC DNA]</scope>
    <source>
        <strain evidence="2">CG10_big_fil_rev_8_21_14_0_10_42_12</strain>
    </source>
</reference>
<dbReference type="Pfam" id="PF02482">
    <property type="entry name" value="Ribosomal_S30AE"/>
    <property type="match status" value="1"/>
</dbReference>
<dbReference type="PANTHER" id="PTHR33231:SF1">
    <property type="entry name" value="30S RIBOSOMAL PROTEIN"/>
    <property type="match status" value="1"/>
</dbReference>
<dbReference type="GO" id="GO:0022627">
    <property type="term" value="C:cytosolic small ribosomal subunit"/>
    <property type="evidence" value="ECO:0007669"/>
    <property type="project" value="TreeGrafter"/>
</dbReference>
<organism evidence="2 3">
    <name type="scientific">Candidatus Zambryskibacteria bacterium CG10_big_fil_rev_8_21_14_0_10_42_12</name>
    <dbReference type="NCBI Taxonomy" id="1975115"/>
    <lineage>
        <taxon>Bacteria</taxon>
        <taxon>Candidatus Zambryskiibacteriota</taxon>
    </lineage>
</organism>
<dbReference type="PANTHER" id="PTHR33231">
    <property type="entry name" value="30S RIBOSOMAL PROTEIN"/>
    <property type="match status" value="1"/>
</dbReference>
<gene>
    <name evidence="2" type="primary">raiA</name>
    <name evidence="2" type="ORF">COV34_02405</name>
</gene>
<name>A0A2H0QUI9_9BACT</name>
<dbReference type="GO" id="GO:0043024">
    <property type="term" value="F:ribosomal small subunit binding"/>
    <property type="evidence" value="ECO:0007669"/>
    <property type="project" value="TreeGrafter"/>
</dbReference>
<dbReference type="NCBIfam" id="TIGR00741">
    <property type="entry name" value="yfiA"/>
    <property type="match status" value="1"/>
</dbReference>
<dbReference type="AlphaFoldDB" id="A0A2H0QUI9"/>